<dbReference type="InterPro" id="IPR050090">
    <property type="entry name" value="Tyrosine_recombinase_XerCD"/>
</dbReference>
<gene>
    <name evidence="7" type="ORF">CWC39_00610</name>
</gene>
<dbReference type="InterPro" id="IPR010998">
    <property type="entry name" value="Integrase_recombinase_N"/>
</dbReference>
<evidence type="ECO:0000313" key="7">
    <source>
        <dbReference type="EMBL" id="RAV34873.1"/>
    </source>
</evidence>
<name>A0A364VE02_9CORY</name>
<comment type="similarity">
    <text evidence="1">Belongs to the 'phage' integrase family.</text>
</comment>
<evidence type="ECO:0000256" key="2">
    <source>
        <dbReference type="ARBA" id="ARBA00023125"/>
    </source>
</evidence>
<evidence type="ECO:0000256" key="3">
    <source>
        <dbReference type="ARBA" id="ARBA00023172"/>
    </source>
</evidence>
<dbReference type="AlphaFoldDB" id="A0A364VE02"/>
<evidence type="ECO:0000259" key="5">
    <source>
        <dbReference type="PROSITE" id="PS51898"/>
    </source>
</evidence>
<reference evidence="7 8" key="1">
    <citation type="journal article" date="2018" name="Syst. Appl. Microbiol.">
        <title>Corynebacterium heidelbergense sp. nov., isolated from the preen glands of Egyptian geese (Alopochen aegyptiacus).</title>
        <authorList>
            <person name="Braun M.S."/>
            <person name="Wang E."/>
            <person name="Zimmermann S."/>
            <person name="Wink M."/>
        </authorList>
    </citation>
    <scope>NUCLEOTIDE SEQUENCE [LARGE SCALE GENOMIC DNA]</scope>
    <source>
        <strain evidence="7 8">DSM 104638</strain>
    </source>
</reference>
<dbReference type="Proteomes" id="UP000251047">
    <property type="component" value="Unassembled WGS sequence"/>
</dbReference>
<evidence type="ECO:0000256" key="1">
    <source>
        <dbReference type="ARBA" id="ARBA00008857"/>
    </source>
</evidence>
<evidence type="ECO:0000313" key="8">
    <source>
        <dbReference type="Proteomes" id="UP000251047"/>
    </source>
</evidence>
<dbReference type="RefSeq" id="WP_112768589.1">
    <property type="nucleotide sequence ID" value="NZ_CP063191.1"/>
</dbReference>
<dbReference type="Gene3D" id="1.10.443.10">
    <property type="entry name" value="Intergrase catalytic core"/>
    <property type="match status" value="1"/>
</dbReference>
<proteinExistence type="inferred from homology"/>
<dbReference type="CDD" id="cd01189">
    <property type="entry name" value="INT_ICEBs1_C_like"/>
    <property type="match status" value="1"/>
</dbReference>
<dbReference type="SUPFAM" id="SSF56349">
    <property type="entry name" value="DNA breaking-rejoining enzymes"/>
    <property type="match status" value="1"/>
</dbReference>
<dbReference type="GO" id="GO:0015074">
    <property type="term" value="P:DNA integration"/>
    <property type="evidence" value="ECO:0007669"/>
    <property type="project" value="InterPro"/>
</dbReference>
<accession>A0A364VE02</accession>
<dbReference type="InterPro" id="IPR013762">
    <property type="entry name" value="Integrase-like_cat_sf"/>
</dbReference>
<dbReference type="InterPro" id="IPR044068">
    <property type="entry name" value="CB"/>
</dbReference>
<comment type="caution">
    <text evidence="7">The sequence shown here is derived from an EMBL/GenBank/DDBJ whole genome shotgun (WGS) entry which is preliminary data.</text>
</comment>
<dbReference type="InterPro" id="IPR011010">
    <property type="entry name" value="DNA_brk_join_enz"/>
</dbReference>
<dbReference type="EMBL" id="PHQP01000003">
    <property type="protein sequence ID" value="RAV34873.1"/>
    <property type="molecule type" value="Genomic_DNA"/>
</dbReference>
<evidence type="ECO:0000259" key="6">
    <source>
        <dbReference type="PROSITE" id="PS51900"/>
    </source>
</evidence>
<dbReference type="PROSITE" id="PS51900">
    <property type="entry name" value="CB"/>
    <property type="match status" value="1"/>
</dbReference>
<keyword evidence="2 4" id="KW-0238">DNA-binding</keyword>
<dbReference type="PANTHER" id="PTHR30349:SF64">
    <property type="entry name" value="PROPHAGE INTEGRASE INTD-RELATED"/>
    <property type="match status" value="1"/>
</dbReference>
<feature type="domain" description="Tyr recombinase" evidence="5">
    <location>
        <begin position="164"/>
        <end position="352"/>
    </location>
</feature>
<dbReference type="PANTHER" id="PTHR30349">
    <property type="entry name" value="PHAGE INTEGRASE-RELATED"/>
    <property type="match status" value="1"/>
</dbReference>
<protein>
    <submittedName>
        <fullName evidence="7">Site-specific integrase</fullName>
    </submittedName>
</protein>
<sequence length="352" mass="38808">MASIKRYKNAAGKTLWRVQYRDPQGKSRTKQPFQTKTAAEAWAATNTTALTQGTWINPERQRTTIKHLWDTWWPSQRHLAASSSRAIETSWATHVQPAWQHAEVGSVTTETAQRWVDKLAAQRSPSTVQRAHGILKTLLEEAVRYGYITANPCASTRVPARQRRAVVTLTKQQVEDLAATSRRFPELLLFLGYTGARWGEAAALTVGDLDLARGRARITKSATTIGGKAQIGTTKTRASRTIAIPKRVAEALAPVVASKRPDALVWSNQDGGPLTTPSRRSWFHTAVDRCMAADPTFPPITPHDLRHAAASIMIADGHSVLLVQRQLGHASAKMTLDTYAHLFDRELDALSG</sequence>
<feature type="domain" description="Core-binding (CB)" evidence="6">
    <location>
        <begin position="59"/>
        <end position="143"/>
    </location>
</feature>
<dbReference type="InterPro" id="IPR002104">
    <property type="entry name" value="Integrase_catalytic"/>
</dbReference>
<dbReference type="GO" id="GO:0003677">
    <property type="term" value="F:DNA binding"/>
    <property type="evidence" value="ECO:0007669"/>
    <property type="project" value="UniProtKB-UniRule"/>
</dbReference>
<dbReference type="OrthoDB" id="1822491at2"/>
<keyword evidence="3" id="KW-0233">DNA recombination</keyword>
<dbReference type="Gene3D" id="1.10.150.130">
    <property type="match status" value="1"/>
</dbReference>
<dbReference type="GO" id="GO:0006310">
    <property type="term" value="P:DNA recombination"/>
    <property type="evidence" value="ECO:0007669"/>
    <property type="project" value="UniProtKB-KW"/>
</dbReference>
<dbReference type="Pfam" id="PF00589">
    <property type="entry name" value="Phage_integrase"/>
    <property type="match status" value="1"/>
</dbReference>
<evidence type="ECO:0000256" key="4">
    <source>
        <dbReference type="PROSITE-ProRule" id="PRU01248"/>
    </source>
</evidence>
<dbReference type="PROSITE" id="PS51898">
    <property type="entry name" value="TYR_RECOMBINASE"/>
    <property type="match status" value="1"/>
</dbReference>
<organism evidence="7 8">
    <name type="scientific">Corynebacterium heidelbergense</name>
    <dbReference type="NCBI Taxonomy" id="2055947"/>
    <lineage>
        <taxon>Bacteria</taxon>
        <taxon>Bacillati</taxon>
        <taxon>Actinomycetota</taxon>
        <taxon>Actinomycetes</taxon>
        <taxon>Mycobacteriales</taxon>
        <taxon>Corynebacteriaceae</taxon>
        <taxon>Corynebacterium</taxon>
    </lineage>
</organism>